<protein>
    <submittedName>
        <fullName evidence="3">ShKT domain-containing protein</fullName>
    </submittedName>
</protein>
<evidence type="ECO:0000256" key="1">
    <source>
        <dbReference type="SAM" id="SignalP"/>
    </source>
</evidence>
<keyword evidence="2" id="KW-1185">Reference proteome</keyword>
<keyword evidence="1" id="KW-0732">Signal</keyword>
<organism evidence="2 3">
    <name type="scientific">Trichuris muris</name>
    <name type="common">Mouse whipworm</name>
    <dbReference type="NCBI Taxonomy" id="70415"/>
    <lineage>
        <taxon>Eukaryota</taxon>
        <taxon>Metazoa</taxon>
        <taxon>Ecdysozoa</taxon>
        <taxon>Nematoda</taxon>
        <taxon>Enoplea</taxon>
        <taxon>Dorylaimia</taxon>
        <taxon>Trichinellida</taxon>
        <taxon>Trichuridae</taxon>
        <taxon>Trichuris</taxon>
    </lineage>
</organism>
<dbReference type="WBParaSite" id="TMUE_2000007049.1">
    <property type="protein sequence ID" value="TMUE_2000007049.1"/>
    <property type="gene ID" value="WBGene00299773"/>
</dbReference>
<name>A0A5S6QIR2_TRIMR</name>
<reference evidence="3" key="1">
    <citation type="submission" date="2019-12" db="UniProtKB">
        <authorList>
            <consortium name="WormBaseParasite"/>
        </authorList>
    </citation>
    <scope>IDENTIFICATION</scope>
</reference>
<evidence type="ECO:0000313" key="3">
    <source>
        <dbReference type="WBParaSite" id="TMUE_2000007049.1"/>
    </source>
</evidence>
<dbReference type="Proteomes" id="UP000046395">
    <property type="component" value="Unassembled WGS sequence"/>
</dbReference>
<feature type="signal peptide" evidence="1">
    <location>
        <begin position="1"/>
        <end position="22"/>
    </location>
</feature>
<sequence>MTGVIVLAIVTVIMVHGPAVSSTPLNECVGGMCKNVISEVQQICSTINPMKCKQKYLEYQECLQYCNNCT</sequence>
<dbReference type="AlphaFoldDB" id="A0A5S6QIR2"/>
<evidence type="ECO:0000313" key="2">
    <source>
        <dbReference type="Proteomes" id="UP000046395"/>
    </source>
</evidence>
<proteinExistence type="predicted"/>
<accession>A0A5S6QIR2</accession>
<feature type="chain" id="PRO_5024405861" evidence="1">
    <location>
        <begin position="23"/>
        <end position="70"/>
    </location>
</feature>